<protein>
    <recommendedName>
        <fullName evidence="9">Permease IIC component</fullName>
    </recommendedName>
</protein>
<keyword evidence="5" id="KW-0598">Phosphotransferase system</keyword>
<dbReference type="NCBIfam" id="TIGR00410">
    <property type="entry name" value="lacE"/>
    <property type="match status" value="1"/>
</dbReference>
<proteinExistence type="predicted"/>
<dbReference type="InterPro" id="IPR004796">
    <property type="entry name" value="PTS_IIC_cello"/>
</dbReference>
<dbReference type="GO" id="GO:0005886">
    <property type="term" value="C:plasma membrane"/>
    <property type="evidence" value="ECO:0007669"/>
    <property type="project" value="UniProtKB-SubCell"/>
</dbReference>
<feature type="transmembrane region" description="Helical" evidence="10">
    <location>
        <begin position="209"/>
        <end position="234"/>
    </location>
</feature>
<feature type="transmembrane region" description="Helical" evidence="10">
    <location>
        <begin position="166"/>
        <end position="188"/>
    </location>
</feature>
<evidence type="ECO:0000313" key="12">
    <source>
        <dbReference type="EMBL" id="RBO99870.1"/>
    </source>
</evidence>
<name>A0A366EBS7_9BACI</name>
<evidence type="ECO:0000256" key="9">
    <source>
        <dbReference type="PIRNR" id="PIRNR006351"/>
    </source>
</evidence>
<reference evidence="12 13" key="1">
    <citation type="submission" date="2018-06" db="EMBL/GenBank/DDBJ databases">
        <title>Genomic Encyclopedia of Type Strains, Phase IV (KMG-IV): sequencing the most valuable type-strain genomes for metagenomic binning, comparative biology and taxonomic classification.</title>
        <authorList>
            <person name="Goeker M."/>
        </authorList>
    </citation>
    <scope>NUCLEOTIDE SEQUENCE [LARGE SCALE GENOMIC DNA]</scope>
    <source>
        <strain evidence="12 13">DSM 15140</strain>
    </source>
</reference>
<dbReference type="NCBIfam" id="NF007157">
    <property type="entry name" value="PRK09592.1"/>
    <property type="match status" value="1"/>
</dbReference>
<dbReference type="InterPro" id="IPR003352">
    <property type="entry name" value="PTS_EIIC"/>
</dbReference>
<dbReference type="InterPro" id="IPR051088">
    <property type="entry name" value="PTS_Sugar-EIIC/EIIB"/>
</dbReference>
<dbReference type="GO" id="GO:1901264">
    <property type="term" value="P:carbohydrate derivative transport"/>
    <property type="evidence" value="ECO:0007669"/>
    <property type="project" value="TreeGrafter"/>
</dbReference>
<feature type="transmembrane region" description="Helical" evidence="10">
    <location>
        <begin position="110"/>
        <end position="133"/>
    </location>
</feature>
<feature type="transmembrane region" description="Helical" evidence="10">
    <location>
        <begin position="404"/>
        <end position="432"/>
    </location>
</feature>
<dbReference type="PANTHER" id="PTHR33989:SF8">
    <property type="entry name" value="PERMEASE IIC COMPONENT"/>
    <property type="match status" value="1"/>
</dbReference>
<dbReference type="OrthoDB" id="1641940at2"/>
<evidence type="ECO:0000256" key="4">
    <source>
        <dbReference type="ARBA" id="ARBA00022597"/>
    </source>
</evidence>
<comment type="caution">
    <text evidence="12">The sequence shown here is derived from an EMBL/GenBank/DDBJ whole genome shotgun (WGS) entry which is preliminary data.</text>
</comment>
<feature type="transmembrane region" description="Helical" evidence="10">
    <location>
        <begin position="364"/>
        <end position="384"/>
    </location>
</feature>
<dbReference type="EMBL" id="QNRI01000003">
    <property type="protein sequence ID" value="RBO99870.1"/>
    <property type="molecule type" value="Genomic_DNA"/>
</dbReference>
<accession>A0A366EBS7</accession>
<evidence type="ECO:0000256" key="7">
    <source>
        <dbReference type="ARBA" id="ARBA00022989"/>
    </source>
</evidence>
<feature type="transmembrane region" description="Helical" evidence="10">
    <location>
        <begin position="240"/>
        <end position="263"/>
    </location>
</feature>
<dbReference type="GO" id="GO:0009401">
    <property type="term" value="P:phosphoenolpyruvate-dependent sugar phosphotransferase system"/>
    <property type="evidence" value="ECO:0007669"/>
    <property type="project" value="UniProtKB-KW"/>
</dbReference>
<keyword evidence="2 9" id="KW-0813">Transport</keyword>
<feature type="transmembrane region" description="Helical" evidence="10">
    <location>
        <begin position="270"/>
        <end position="288"/>
    </location>
</feature>
<keyword evidence="3 9" id="KW-1003">Cell membrane</keyword>
<dbReference type="AlphaFoldDB" id="A0A366EBS7"/>
<evidence type="ECO:0000256" key="8">
    <source>
        <dbReference type="ARBA" id="ARBA00023136"/>
    </source>
</evidence>
<evidence type="ECO:0000256" key="1">
    <source>
        <dbReference type="ARBA" id="ARBA00004651"/>
    </source>
</evidence>
<dbReference type="RefSeq" id="WP_079710170.1">
    <property type="nucleotide sequence ID" value="NZ_BAABQN010000004.1"/>
</dbReference>
<comment type="function">
    <text evidence="9">The phosphoenolpyruvate-dependent sugar phosphotransferase system (PTS), a major carbohydrate active -transport system, catalyzes the phosphorylation of incoming sugar substrates concomitant with their translocation across the cell membrane.</text>
</comment>
<dbReference type="GO" id="GO:0008982">
    <property type="term" value="F:protein-N(PI)-phosphohistidine-sugar phosphotransferase activity"/>
    <property type="evidence" value="ECO:0007669"/>
    <property type="project" value="UniProtKB-UniRule"/>
</dbReference>
<evidence type="ECO:0000256" key="3">
    <source>
        <dbReference type="ARBA" id="ARBA00022475"/>
    </source>
</evidence>
<dbReference type="STRING" id="200904.GCA_900168775_00132"/>
<evidence type="ECO:0000313" key="13">
    <source>
        <dbReference type="Proteomes" id="UP000252254"/>
    </source>
</evidence>
<evidence type="ECO:0000259" key="11">
    <source>
        <dbReference type="PROSITE" id="PS51105"/>
    </source>
</evidence>
<feature type="transmembrane region" description="Helical" evidence="10">
    <location>
        <begin position="31"/>
        <end position="56"/>
    </location>
</feature>
<keyword evidence="4 9" id="KW-0762">Sugar transport</keyword>
<dbReference type="PROSITE" id="PS51105">
    <property type="entry name" value="PTS_EIIC_TYPE_3"/>
    <property type="match status" value="1"/>
</dbReference>
<dbReference type="InterPro" id="IPR004501">
    <property type="entry name" value="PTS_EIIC_3"/>
</dbReference>
<feature type="transmembrane region" description="Helical" evidence="10">
    <location>
        <begin position="308"/>
        <end position="329"/>
    </location>
</feature>
<comment type="subcellular location">
    <subcellularLocation>
        <location evidence="1">Cell membrane</location>
        <topology evidence="1">Multi-pass membrane protein</topology>
    </subcellularLocation>
</comment>
<feature type="transmembrane region" description="Helical" evidence="10">
    <location>
        <begin position="76"/>
        <end position="98"/>
    </location>
</feature>
<evidence type="ECO:0000256" key="10">
    <source>
        <dbReference type="SAM" id="Phobius"/>
    </source>
</evidence>
<feature type="domain" description="PTS EIIC type-3" evidence="11">
    <location>
        <begin position="12"/>
        <end position="434"/>
    </location>
</feature>
<dbReference type="PANTHER" id="PTHR33989">
    <property type="match status" value="1"/>
</dbReference>
<keyword evidence="13" id="KW-1185">Reference proteome</keyword>
<keyword evidence="7 10" id="KW-1133">Transmembrane helix</keyword>
<keyword evidence="6 10" id="KW-0812">Transmembrane</keyword>
<keyword evidence="8 9" id="KW-0472">Membrane</keyword>
<dbReference type="Proteomes" id="UP000252254">
    <property type="component" value="Unassembled WGS sequence"/>
</dbReference>
<dbReference type="PIRSF" id="PIRSF006351">
    <property type="entry name" value="PTS_EIIC-Cellobiose"/>
    <property type="match status" value="1"/>
</dbReference>
<dbReference type="Pfam" id="PF02378">
    <property type="entry name" value="PTS_EIIC"/>
    <property type="match status" value="1"/>
</dbReference>
<organism evidence="12 13">
    <name type="scientific">Paraliobacillus ryukyuensis</name>
    <dbReference type="NCBI Taxonomy" id="200904"/>
    <lineage>
        <taxon>Bacteria</taxon>
        <taxon>Bacillati</taxon>
        <taxon>Bacillota</taxon>
        <taxon>Bacilli</taxon>
        <taxon>Bacillales</taxon>
        <taxon>Bacillaceae</taxon>
        <taxon>Paraliobacillus</taxon>
    </lineage>
</organism>
<sequence length="453" mass="48966">METENNKVFALLEKYLMGPMGKIASFRVVRAIMAAGMASIPFVIVGSMFLVFNVLPQTFTFLEGFYNATFFRISDLYMLANKATMGILALYFGLVIGYEYTKIYAEEESLNLNPLNGALLSLLAFFITIPQLVLEDGTMSLVEQSGEDGNAIVFGWEIVGDGVSRLGATGIFTAILMAIVAVQLYRLCVKRNWVIKMPEAVPEGVSRSFTALIPAFFVAIVVLVINGALIALGTDIFKMIAVPFGFVVNLANSWLGILVIFFLVHALWIVGIHGATIVFGFLTPIVLANMQSNIAGATIPFAGEFNNSFVIVGGSGSTLGLVFFIAFLAKSSQLKVLGKAALAPSLFNINEPLIFGLPIVYNPFLAIPFFLAPMVTASIAYWAIKLQLVEPIIAQMPWPTPIGAGAFISTGGDLMAVVLAVICTAVAFLIWLPFIKMYDSKLVKQEQGGESII</sequence>
<evidence type="ECO:0000256" key="5">
    <source>
        <dbReference type="ARBA" id="ARBA00022683"/>
    </source>
</evidence>
<evidence type="ECO:0000256" key="2">
    <source>
        <dbReference type="ARBA" id="ARBA00022448"/>
    </source>
</evidence>
<evidence type="ECO:0000256" key="6">
    <source>
        <dbReference type="ARBA" id="ARBA00022692"/>
    </source>
</evidence>
<gene>
    <name evidence="12" type="ORF">DES48_103197</name>
</gene>